<name>A0A017SVA5_9BACT</name>
<evidence type="ECO:0000313" key="2">
    <source>
        <dbReference type="Proteomes" id="UP000019678"/>
    </source>
</evidence>
<dbReference type="STRING" id="1192034.CAP_1045"/>
<protein>
    <submittedName>
        <fullName evidence="1">Uncharacterized protein</fullName>
    </submittedName>
</protein>
<comment type="caution">
    <text evidence="1">The sequence shown here is derived from an EMBL/GenBank/DDBJ whole genome shotgun (WGS) entry which is preliminary data.</text>
</comment>
<dbReference type="RefSeq" id="WP_044251868.1">
    <property type="nucleotide sequence ID" value="NZ_ASRX01000121.1"/>
</dbReference>
<reference evidence="1 2" key="1">
    <citation type="submission" date="2013-05" db="EMBL/GenBank/DDBJ databases">
        <title>Genome assembly of Chondromyces apiculatus DSM 436.</title>
        <authorList>
            <person name="Sharma G."/>
            <person name="Khatri I."/>
            <person name="Kaur C."/>
            <person name="Mayilraj S."/>
            <person name="Subramanian S."/>
        </authorList>
    </citation>
    <scope>NUCLEOTIDE SEQUENCE [LARGE SCALE GENOMIC DNA]</scope>
    <source>
        <strain evidence="1 2">DSM 436</strain>
    </source>
</reference>
<dbReference type="Proteomes" id="UP000019678">
    <property type="component" value="Unassembled WGS sequence"/>
</dbReference>
<organism evidence="1 2">
    <name type="scientific">Chondromyces apiculatus DSM 436</name>
    <dbReference type="NCBI Taxonomy" id="1192034"/>
    <lineage>
        <taxon>Bacteria</taxon>
        <taxon>Pseudomonadati</taxon>
        <taxon>Myxococcota</taxon>
        <taxon>Polyangia</taxon>
        <taxon>Polyangiales</taxon>
        <taxon>Polyangiaceae</taxon>
        <taxon>Chondromyces</taxon>
    </lineage>
</organism>
<sequence length="534" mass="55743">MTSAPVFEAPSPAALEHTLAAADTAFLLGADARRVRVAGPDLAALRGVLRVREGRPAGGWAPEARVSIALTRGGQPLSRVEIHGDATVRLPSWEDAAPAAAPDALAAWLTAHGETALSRALSRAQAPSLAAALTAFLAAAPAEIRGFAAALAEDSGAARQLPEALAAVRATRGNLAAAAWAFAAWYGARPGLWEDAYTFEAIPRAALRSLDVHEIIRAAAEGIPEGSRAGVARFLVEEVTSRGWALDRRIPPAVREALVEAAHASAPENGARAERLLRDEGPLAPAGSTLVAASASGELRRLCTDGVRAFAVDGWDLVRMEPGTGATRITKLFKPDTPLAVRKGELRFLQPNHVERVPVDGDEVHRGRAPLFDLPARRLPGMLDAFTRRRDEALRRAAPDSTDLVPLDPDPSASAAYAALGGETPAALRLGAAYAFDPMRRVLVEAPWKGPAREVPLGGSPVWMGATETGVLVAVARDTTTALVALDEGGPLRTLGTLHTAATAVCEALLVGGRVWVRLAAPLGDVLVAADPSP</sequence>
<dbReference type="AlphaFoldDB" id="A0A017SVA5"/>
<dbReference type="EMBL" id="ASRX01000121">
    <property type="protein sequence ID" value="EYF00231.1"/>
    <property type="molecule type" value="Genomic_DNA"/>
</dbReference>
<gene>
    <name evidence="1" type="ORF">CAP_1045</name>
</gene>
<dbReference type="OrthoDB" id="10019830at2"/>
<keyword evidence="2" id="KW-1185">Reference proteome</keyword>
<evidence type="ECO:0000313" key="1">
    <source>
        <dbReference type="EMBL" id="EYF00231.1"/>
    </source>
</evidence>
<proteinExistence type="predicted"/>
<accession>A0A017SVA5</accession>